<organism evidence="1 2">
    <name type="scientific">uncultured phage cr106_1</name>
    <dbReference type="NCBI Taxonomy" id="2772062"/>
    <lineage>
        <taxon>Viruses</taxon>
        <taxon>Duplodnaviria</taxon>
        <taxon>Heunggongvirae</taxon>
        <taxon>Uroviricota</taxon>
        <taxon>Caudoviricetes</taxon>
        <taxon>Crassvirales</taxon>
        <taxon>Steigviridae</taxon>
        <taxon>Asinivirinae</taxon>
        <taxon>Mahstovirus</taxon>
        <taxon>Mahstovirus faecalis</taxon>
    </lineage>
</organism>
<reference evidence="1 2" key="1">
    <citation type="submission" date="2020-07" db="EMBL/GenBank/DDBJ databases">
        <title>Taxonomic proposal: Crassvirales, a new order of highly abundant and diverse bacterial viruses.</title>
        <authorList>
            <person name="Shkoporov A.N."/>
            <person name="Stockdale S.R."/>
            <person name="Guerin E."/>
            <person name="Ross R.P."/>
            <person name="Hill C."/>
        </authorList>
    </citation>
    <scope>NUCLEOTIDE SEQUENCE [LARGE SCALE GENOMIC DNA]</scope>
</reference>
<dbReference type="Pfam" id="PF13155">
    <property type="entry name" value="Toprim_2"/>
    <property type="match status" value="1"/>
</dbReference>
<dbReference type="RefSeq" id="YP_010110470.1">
    <property type="nucleotide sequence ID" value="NC_055871.1"/>
</dbReference>
<dbReference type="SUPFAM" id="SSF56731">
    <property type="entry name" value="DNA primase core"/>
    <property type="match status" value="1"/>
</dbReference>
<dbReference type="EMBL" id="MT774378">
    <property type="protein sequence ID" value="QOR58312.1"/>
    <property type="molecule type" value="Genomic_DNA"/>
</dbReference>
<evidence type="ECO:0000313" key="2">
    <source>
        <dbReference type="Proteomes" id="UP000593828"/>
    </source>
</evidence>
<dbReference type="CDD" id="cd01029">
    <property type="entry name" value="TOPRIM_primases"/>
    <property type="match status" value="1"/>
</dbReference>
<accession>A0A7M1RWR8</accession>
<keyword evidence="2" id="KW-1185">Reference proteome</keyword>
<sequence>MAISIGKPNIKLENIMSRVSDLDIINYYFGVNNVPCIVSSPLRPDNHPSFGFYSIDGKKIHWKDLSTKDSGGVIDLLGLYWGKGYNDVLIQLWEDLPKFTNTDGYGTLGNRGVIRNTAYSSSIELKCKVREWKNYDLEYWGSYGITLKWLEYADIYPISYKIIIKDGRRMTFPADKYAYAYVEYKEGKVTLKIYQPFNKHGYKWSNRHDRSVISLWTKVPEFGDKICICSSMKDALCLWANTGIPAIAIQGEGYGISDTAVSELKRRYKEIYILLDNDEAGIIDGRKLSESTGFTNKVLPEIEGNKDISDLYKCLGDKEKFNSIMFELLR</sequence>
<dbReference type="GeneID" id="65128782"/>
<dbReference type="InterPro" id="IPR034154">
    <property type="entry name" value="TOPRIM_DnaG/twinkle"/>
</dbReference>
<proteinExistence type="predicted"/>
<dbReference type="KEGG" id="vg:65128782"/>
<name>A0A7M1RWR8_9CAUD</name>
<dbReference type="Proteomes" id="UP000593828">
    <property type="component" value="Segment"/>
</dbReference>
<evidence type="ECO:0000313" key="1">
    <source>
        <dbReference type="EMBL" id="QOR58312.1"/>
    </source>
</evidence>
<dbReference type="Gene3D" id="3.40.1360.10">
    <property type="match status" value="1"/>
</dbReference>
<protein>
    <submittedName>
        <fullName evidence="1">DNA primase</fullName>
    </submittedName>
</protein>